<dbReference type="EMBL" id="CVVU01000055">
    <property type="protein sequence ID" value="CRO27842.1"/>
    <property type="molecule type" value="Genomic_DNA"/>
</dbReference>
<evidence type="ECO:0000313" key="3">
    <source>
        <dbReference type="Proteomes" id="UP000045039"/>
    </source>
</evidence>
<comment type="caution">
    <text evidence="2">The sequence shown here is derived from an EMBL/GenBank/DDBJ whole genome shotgun (WGS) entry which is preliminary data.</text>
</comment>
<proteinExistence type="predicted"/>
<dbReference type="Proteomes" id="UP000045039">
    <property type="component" value="Unassembled WGS sequence"/>
</dbReference>
<dbReference type="RefSeq" id="WP_012073898.1">
    <property type="nucleotide sequence ID" value="NZ_CAKNDP010000001.1"/>
</dbReference>
<feature type="coiled-coil region" evidence="1">
    <location>
        <begin position="41"/>
        <end position="68"/>
    </location>
</feature>
<protein>
    <submittedName>
        <fullName evidence="2">Uncharacterized protein</fullName>
    </submittedName>
</protein>
<dbReference type="AlphaFoldDB" id="A0A9P1R038"/>
<reference evidence="3" key="1">
    <citation type="submission" date="2015-06" db="EMBL/GenBank/DDBJ databases">
        <authorList>
            <person name="Radhakrishnan Rajesh"/>
            <person name="Underwood Anthony"/>
            <person name="Al-Shahib Ali"/>
        </authorList>
    </citation>
    <scope>NUCLEOTIDE SEQUENCE [LARGE SCALE GENOMIC DNA]</scope>
    <source>
        <strain evidence="3">P19_London_7_VIM_2_05_10</strain>
    </source>
</reference>
<organism evidence="2 3">
    <name type="scientific">Pseudomonas aeruginosa</name>
    <dbReference type="NCBI Taxonomy" id="287"/>
    <lineage>
        <taxon>Bacteria</taxon>
        <taxon>Pseudomonadati</taxon>
        <taxon>Pseudomonadota</taxon>
        <taxon>Gammaproteobacteria</taxon>
        <taxon>Pseudomonadales</taxon>
        <taxon>Pseudomonadaceae</taxon>
        <taxon>Pseudomonas</taxon>
    </lineage>
</organism>
<sequence length="103" mass="11495">MTEHRKVLTIRDPDPELIRQAKIATGRGTGSQALIASAEKMIHQREQIEQMQEQIAQMREQISAYQAVLADAHSAATRLAEVAGQGDIFAPSNPLRLGHRRQR</sequence>
<evidence type="ECO:0000313" key="2">
    <source>
        <dbReference type="EMBL" id="CRO27842.1"/>
    </source>
</evidence>
<accession>A0A9P1R038</accession>
<gene>
    <name evidence="2" type="ORF">PAERUG_P19_London_7_VIM_2_05_10_01244</name>
</gene>
<keyword evidence="1" id="KW-0175">Coiled coil</keyword>
<name>A0A9P1R038_PSEAI</name>
<evidence type="ECO:0000256" key="1">
    <source>
        <dbReference type="SAM" id="Coils"/>
    </source>
</evidence>